<organism evidence="2 3">
    <name type="scientific">Lophium mytilinum</name>
    <dbReference type="NCBI Taxonomy" id="390894"/>
    <lineage>
        <taxon>Eukaryota</taxon>
        <taxon>Fungi</taxon>
        <taxon>Dikarya</taxon>
        <taxon>Ascomycota</taxon>
        <taxon>Pezizomycotina</taxon>
        <taxon>Dothideomycetes</taxon>
        <taxon>Pleosporomycetidae</taxon>
        <taxon>Mytilinidiales</taxon>
        <taxon>Mytilinidiaceae</taxon>
        <taxon>Lophium</taxon>
    </lineage>
</organism>
<keyword evidence="3" id="KW-1185">Reference proteome</keyword>
<proteinExistence type="predicted"/>
<evidence type="ECO:0000313" key="2">
    <source>
        <dbReference type="EMBL" id="KAF2490018.1"/>
    </source>
</evidence>
<dbReference type="EMBL" id="MU004198">
    <property type="protein sequence ID" value="KAF2490018.1"/>
    <property type="molecule type" value="Genomic_DNA"/>
</dbReference>
<accession>A0A6A6QC42</accession>
<protein>
    <submittedName>
        <fullName evidence="2">Uncharacterized protein</fullName>
    </submittedName>
</protein>
<dbReference type="AlphaFoldDB" id="A0A6A6QC42"/>
<keyword evidence="1" id="KW-0812">Transmembrane</keyword>
<dbReference type="Proteomes" id="UP000799750">
    <property type="component" value="Unassembled WGS sequence"/>
</dbReference>
<reference evidence="2" key="1">
    <citation type="journal article" date="2020" name="Stud. Mycol.">
        <title>101 Dothideomycetes genomes: a test case for predicting lifestyles and emergence of pathogens.</title>
        <authorList>
            <person name="Haridas S."/>
            <person name="Albert R."/>
            <person name="Binder M."/>
            <person name="Bloem J."/>
            <person name="Labutti K."/>
            <person name="Salamov A."/>
            <person name="Andreopoulos B."/>
            <person name="Baker S."/>
            <person name="Barry K."/>
            <person name="Bills G."/>
            <person name="Bluhm B."/>
            <person name="Cannon C."/>
            <person name="Castanera R."/>
            <person name="Culley D."/>
            <person name="Daum C."/>
            <person name="Ezra D."/>
            <person name="Gonzalez J."/>
            <person name="Henrissat B."/>
            <person name="Kuo A."/>
            <person name="Liang C."/>
            <person name="Lipzen A."/>
            <person name="Lutzoni F."/>
            <person name="Magnuson J."/>
            <person name="Mondo S."/>
            <person name="Nolan M."/>
            <person name="Ohm R."/>
            <person name="Pangilinan J."/>
            <person name="Park H.-J."/>
            <person name="Ramirez L."/>
            <person name="Alfaro M."/>
            <person name="Sun H."/>
            <person name="Tritt A."/>
            <person name="Yoshinaga Y."/>
            <person name="Zwiers L.-H."/>
            <person name="Turgeon B."/>
            <person name="Goodwin S."/>
            <person name="Spatafora J."/>
            <person name="Crous P."/>
            <person name="Grigoriev I."/>
        </authorList>
    </citation>
    <scope>NUCLEOTIDE SEQUENCE</scope>
    <source>
        <strain evidence="2">CBS 269.34</strain>
    </source>
</reference>
<keyword evidence="1" id="KW-1133">Transmembrane helix</keyword>
<evidence type="ECO:0000256" key="1">
    <source>
        <dbReference type="SAM" id="Phobius"/>
    </source>
</evidence>
<sequence>MRYSTLEVSNAELALTLLYINYVCIPSYFLTESPLGGWLSGSLQCLLGGGDARFRVVGFLVDKIPRL</sequence>
<gene>
    <name evidence="2" type="ORF">BU16DRAFT_168609</name>
</gene>
<evidence type="ECO:0000313" key="3">
    <source>
        <dbReference type="Proteomes" id="UP000799750"/>
    </source>
</evidence>
<feature type="transmembrane region" description="Helical" evidence="1">
    <location>
        <begin position="12"/>
        <end position="30"/>
    </location>
</feature>
<name>A0A6A6QC42_9PEZI</name>
<keyword evidence="1" id="KW-0472">Membrane</keyword>